<dbReference type="CDD" id="cd10030">
    <property type="entry name" value="UDG-F4_TTUDGA_SPO1dp_like"/>
    <property type="match status" value="1"/>
</dbReference>
<dbReference type="eggNOG" id="COG1573">
    <property type="taxonomic scope" value="Bacteria"/>
</dbReference>
<feature type="domain" description="Uracil-DNA glycosylase-like" evidence="8">
    <location>
        <begin position="25"/>
        <end position="183"/>
    </location>
</feature>
<dbReference type="GO" id="GO:0051539">
    <property type="term" value="F:4 iron, 4 sulfur cluster binding"/>
    <property type="evidence" value="ECO:0007669"/>
    <property type="project" value="UniProtKB-KW"/>
</dbReference>
<keyword evidence="10" id="KW-1185">Reference proteome</keyword>
<evidence type="ECO:0000256" key="2">
    <source>
        <dbReference type="ARBA" id="ARBA00022723"/>
    </source>
</evidence>
<dbReference type="Gene3D" id="3.40.470.10">
    <property type="entry name" value="Uracil-DNA glycosylase-like domain"/>
    <property type="match status" value="1"/>
</dbReference>
<evidence type="ECO:0000256" key="6">
    <source>
        <dbReference type="ARBA" id="ARBA00023014"/>
    </source>
</evidence>
<evidence type="ECO:0000256" key="3">
    <source>
        <dbReference type="ARBA" id="ARBA00022763"/>
    </source>
</evidence>
<evidence type="ECO:0000256" key="4">
    <source>
        <dbReference type="ARBA" id="ARBA00022801"/>
    </source>
</evidence>
<evidence type="ECO:0000313" key="10">
    <source>
        <dbReference type="Proteomes" id="UP000000263"/>
    </source>
</evidence>
<dbReference type="AlphaFoldDB" id="A7NFZ4"/>
<dbReference type="RefSeq" id="WP_011997786.1">
    <property type="nucleotide sequence ID" value="NC_009767.1"/>
</dbReference>
<gene>
    <name evidence="9" type="ordered locus">Rcas_0248</name>
</gene>
<dbReference type="GO" id="GO:0006281">
    <property type="term" value="P:DNA repair"/>
    <property type="evidence" value="ECO:0007669"/>
    <property type="project" value="UniProtKB-KW"/>
</dbReference>
<dbReference type="InterPro" id="IPR036895">
    <property type="entry name" value="Uracil-DNA_glycosylase-like_sf"/>
</dbReference>
<evidence type="ECO:0000256" key="5">
    <source>
        <dbReference type="ARBA" id="ARBA00023004"/>
    </source>
</evidence>
<dbReference type="GO" id="GO:0046872">
    <property type="term" value="F:metal ion binding"/>
    <property type="evidence" value="ECO:0007669"/>
    <property type="project" value="UniProtKB-KW"/>
</dbReference>
<accession>A7NFZ4</accession>
<name>A7NFZ4_ROSCS</name>
<dbReference type="Proteomes" id="UP000000263">
    <property type="component" value="Chromosome"/>
</dbReference>
<dbReference type="SUPFAM" id="SSF52141">
    <property type="entry name" value="Uracil-DNA glycosylase-like"/>
    <property type="match status" value="1"/>
</dbReference>
<dbReference type="KEGG" id="rca:Rcas_0248"/>
<evidence type="ECO:0000256" key="1">
    <source>
        <dbReference type="ARBA" id="ARBA00022485"/>
    </source>
</evidence>
<dbReference type="InterPro" id="IPR051536">
    <property type="entry name" value="UDG_Type-4/5"/>
</dbReference>
<keyword evidence="4" id="KW-0378">Hydrolase</keyword>
<dbReference type="SMART" id="SM00987">
    <property type="entry name" value="UreE_C"/>
    <property type="match status" value="1"/>
</dbReference>
<evidence type="ECO:0000259" key="8">
    <source>
        <dbReference type="SMART" id="SM00986"/>
    </source>
</evidence>
<dbReference type="OrthoDB" id="5290748at2"/>
<evidence type="ECO:0000313" key="9">
    <source>
        <dbReference type="EMBL" id="ABU56381.1"/>
    </source>
</evidence>
<sequence>MVTLLHQQNCRSCPALVASRRRIVHGYGDTASGIVFIGEAPGRHGADQTGIPFWGDRSGRMLRRILVQVGLASDETAGATLRCFITNVVRCCPPGNRTPTPAEVRACRTWLWMELDMIKPRLIIPVGRIALQEVGMRYLKHDPGAIRSVHATVLRSRHVTILPLIHPARISRADVQAFITAVQPLIDERNEP</sequence>
<keyword evidence="6" id="KW-0411">Iron-sulfur</keyword>
<dbReference type="InterPro" id="IPR005122">
    <property type="entry name" value="Uracil-DNA_glycosylase-like"/>
</dbReference>
<evidence type="ECO:0000256" key="7">
    <source>
        <dbReference type="ARBA" id="ARBA00023204"/>
    </source>
</evidence>
<organism evidence="9 10">
    <name type="scientific">Roseiflexus castenholzii (strain DSM 13941 / HLO8)</name>
    <dbReference type="NCBI Taxonomy" id="383372"/>
    <lineage>
        <taxon>Bacteria</taxon>
        <taxon>Bacillati</taxon>
        <taxon>Chloroflexota</taxon>
        <taxon>Chloroflexia</taxon>
        <taxon>Chloroflexales</taxon>
        <taxon>Roseiflexineae</taxon>
        <taxon>Roseiflexaceae</taxon>
        <taxon>Roseiflexus</taxon>
    </lineage>
</organism>
<dbReference type="STRING" id="383372.Rcas_0248"/>
<dbReference type="HOGENOM" id="CLU_044815_4_0_0"/>
<reference evidence="9 10" key="1">
    <citation type="submission" date="2007-08" db="EMBL/GenBank/DDBJ databases">
        <title>Complete sequence of Roseiflexus castenholzii DSM 13941.</title>
        <authorList>
            <consortium name="US DOE Joint Genome Institute"/>
            <person name="Copeland A."/>
            <person name="Lucas S."/>
            <person name="Lapidus A."/>
            <person name="Barry K."/>
            <person name="Glavina del Rio T."/>
            <person name="Dalin E."/>
            <person name="Tice H."/>
            <person name="Pitluck S."/>
            <person name="Thompson L.S."/>
            <person name="Brettin T."/>
            <person name="Bruce D."/>
            <person name="Detter J.C."/>
            <person name="Han C."/>
            <person name="Tapia R."/>
            <person name="Schmutz J."/>
            <person name="Larimer F."/>
            <person name="Land M."/>
            <person name="Hauser L."/>
            <person name="Kyrpides N."/>
            <person name="Mikhailova N."/>
            <person name="Bryant D.A."/>
            <person name="Hanada S."/>
            <person name="Tsukatani Y."/>
            <person name="Richardson P."/>
        </authorList>
    </citation>
    <scope>NUCLEOTIDE SEQUENCE [LARGE SCALE GENOMIC DNA]</scope>
    <source>
        <strain evidence="10">DSM 13941 / HLO8</strain>
    </source>
</reference>
<keyword evidence="2" id="KW-0479">Metal-binding</keyword>
<keyword evidence="5" id="KW-0408">Iron</keyword>
<dbReference type="Pfam" id="PF03167">
    <property type="entry name" value="UDG"/>
    <property type="match status" value="1"/>
</dbReference>
<dbReference type="EMBL" id="CP000804">
    <property type="protein sequence ID" value="ABU56381.1"/>
    <property type="molecule type" value="Genomic_DNA"/>
</dbReference>
<dbReference type="PANTHER" id="PTHR33693:SF1">
    <property type="entry name" value="TYPE-4 URACIL-DNA GLYCOSYLASE"/>
    <property type="match status" value="1"/>
</dbReference>
<keyword evidence="3" id="KW-0227">DNA damage</keyword>
<dbReference type="PANTHER" id="PTHR33693">
    <property type="entry name" value="TYPE-5 URACIL-DNA GLYCOSYLASE"/>
    <property type="match status" value="1"/>
</dbReference>
<keyword evidence="7" id="KW-0234">DNA repair</keyword>
<dbReference type="GO" id="GO:0097506">
    <property type="term" value="F:deaminated base DNA N-glycosylase activity"/>
    <property type="evidence" value="ECO:0007669"/>
    <property type="project" value="UniProtKB-ARBA"/>
</dbReference>
<keyword evidence="1" id="KW-0004">4Fe-4S</keyword>
<proteinExistence type="predicted"/>
<dbReference type="SMART" id="SM00986">
    <property type="entry name" value="UDG"/>
    <property type="match status" value="1"/>
</dbReference>
<protein>
    <submittedName>
        <fullName evidence="9">Uracil-DNA glycosylase superfamily</fullName>
    </submittedName>
</protein>